<reference evidence="2 3" key="2">
    <citation type="submission" date="2018-04" db="EMBL/GenBank/DDBJ databases">
        <title>OglaRS2 (Oryza glaberrima Reference Sequence Version 2).</title>
        <authorList>
            <person name="Zhang J."/>
            <person name="Kudrna D."/>
            <person name="Lee S."/>
            <person name="Talag J."/>
            <person name="Rajasekar S."/>
            <person name="Wing R.A."/>
        </authorList>
    </citation>
    <scope>NUCLEOTIDE SEQUENCE [LARGE SCALE GENOMIC DNA]</scope>
    <source>
        <strain evidence="2 3">cv. IRGC 96717</strain>
    </source>
</reference>
<dbReference type="EnsemblPlants" id="ORGLA02G0055500.1">
    <property type="protein sequence ID" value="ORGLA02G0055500.1"/>
    <property type="gene ID" value="ORGLA02G0055500"/>
</dbReference>
<keyword evidence="3" id="KW-1185">Reference proteome</keyword>
<sequence>MASCAMSHFNIDPNHLLSKSQEQALSNCKDFDEYLKSAIQKGRFKVTVEGAEVEKLEVATPREKELLERIASLERMLHDSQEEVQRLREKGNCIFVLKLYFPEIKDKRSNVMPTATVAKSKYNPS</sequence>
<protein>
    <submittedName>
        <fullName evidence="2">Uncharacterized protein</fullName>
    </submittedName>
</protein>
<proteinExistence type="predicted"/>
<evidence type="ECO:0000256" key="1">
    <source>
        <dbReference type="SAM" id="Coils"/>
    </source>
</evidence>
<dbReference type="STRING" id="4538.I1NXU9"/>
<dbReference type="AlphaFoldDB" id="I1NXU9"/>
<organism evidence="2 3">
    <name type="scientific">Oryza glaberrima</name>
    <name type="common">African rice</name>
    <dbReference type="NCBI Taxonomy" id="4538"/>
    <lineage>
        <taxon>Eukaryota</taxon>
        <taxon>Viridiplantae</taxon>
        <taxon>Streptophyta</taxon>
        <taxon>Embryophyta</taxon>
        <taxon>Tracheophyta</taxon>
        <taxon>Spermatophyta</taxon>
        <taxon>Magnoliopsida</taxon>
        <taxon>Liliopsida</taxon>
        <taxon>Poales</taxon>
        <taxon>Poaceae</taxon>
        <taxon>BOP clade</taxon>
        <taxon>Oryzoideae</taxon>
        <taxon>Oryzeae</taxon>
        <taxon>Oryzinae</taxon>
        <taxon>Oryza</taxon>
    </lineage>
</organism>
<feature type="coiled-coil region" evidence="1">
    <location>
        <begin position="63"/>
        <end position="90"/>
    </location>
</feature>
<name>I1NXU9_ORYGL</name>
<dbReference type="Gramene" id="ORGLA02G0055500.1">
    <property type="protein sequence ID" value="ORGLA02G0055500.1"/>
    <property type="gene ID" value="ORGLA02G0055500"/>
</dbReference>
<keyword evidence="1" id="KW-0175">Coiled coil</keyword>
<evidence type="ECO:0000313" key="3">
    <source>
        <dbReference type="Proteomes" id="UP000007306"/>
    </source>
</evidence>
<dbReference type="Proteomes" id="UP000007306">
    <property type="component" value="Chromosome 2"/>
</dbReference>
<reference evidence="2" key="1">
    <citation type="submission" date="2015-06" db="UniProtKB">
        <authorList>
            <consortium name="EnsemblPlants"/>
        </authorList>
    </citation>
    <scope>IDENTIFICATION</scope>
</reference>
<accession>I1NXU9</accession>
<dbReference type="HOGENOM" id="CLU_1996187_0_0_1"/>
<evidence type="ECO:0000313" key="2">
    <source>
        <dbReference type="EnsemblPlants" id="ORGLA02G0055500.1"/>
    </source>
</evidence>